<feature type="compositionally biased region" description="Low complexity" evidence="1">
    <location>
        <begin position="10"/>
        <end position="22"/>
    </location>
</feature>
<dbReference type="Proteomes" id="UP001465755">
    <property type="component" value="Unassembled WGS sequence"/>
</dbReference>
<feature type="transmembrane region" description="Helical" evidence="2">
    <location>
        <begin position="98"/>
        <end position="118"/>
    </location>
</feature>
<evidence type="ECO:0000256" key="2">
    <source>
        <dbReference type="SAM" id="Phobius"/>
    </source>
</evidence>
<proteinExistence type="predicted"/>
<comment type="caution">
    <text evidence="3">The sequence shown here is derived from an EMBL/GenBank/DDBJ whole genome shotgun (WGS) entry which is preliminary data.</text>
</comment>
<keyword evidence="2" id="KW-1133">Transmembrane helix</keyword>
<name>A0AAW1P1C5_9CHLO</name>
<evidence type="ECO:0000313" key="4">
    <source>
        <dbReference type="Proteomes" id="UP001465755"/>
    </source>
</evidence>
<accession>A0AAW1P1C5</accession>
<keyword evidence="2" id="KW-0812">Transmembrane</keyword>
<feature type="region of interest" description="Disordered" evidence="1">
    <location>
        <begin position="1"/>
        <end position="26"/>
    </location>
</feature>
<protein>
    <submittedName>
        <fullName evidence="3">Uncharacterized protein</fullName>
    </submittedName>
</protein>
<dbReference type="AlphaFoldDB" id="A0AAW1P1C5"/>
<organism evidence="3 4">
    <name type="scientific">Symbiochloris irregularis</name>
    <dbReference type="NCBI Taxonomy" id="706552"/>
    <lineage>
        <taxon>Eukaryota</taxon>
        <taxon>Viridiplantae</taxon>
        <taxon>Chlorophyta</taxon>
        <taxon>core chlorophytes</taxon>
        <taxon>Trebouxiophyceae</taxon>
        <taxon>Trebouxiales</taxon>
        <taxon>Trebouxiaceae</taxon>
        <taxon>Symbiochloris</taxon>
    </lineage>
</organism>
<gene>
    <name evidence="3" type="ORF">WJX73_003680</name>
</gene>
<dbReference type="EMBL" id="JALJOQ010000055">
    <property type="protein sequence ID" value="KAK9803823.1"/>
    <property type="molecule type" value="Genomic_DNA"/>
</dbReference>
<evidence type="ECO:0000256" key="1">
    <source>
        <dbReference type="SAM" id="MobiDB-lite"/>
    </source>
</evidence>
<keyword evidence="2" id="KW-0472">Membrane</keyword>
<reference evidence="3 4" key="1">
    <citation type="journal article" date="2024" name="Nat. Commun.">
        <title>Phylogenomics reveals the evolutionary origins of lichenization in chlorophyte algae.</title>
        <authorList>
            <person name="Puginier C."/>
            <person name="Libourel C."/>
            <person name="Otte J."/>
            <person name="Skaloud P."/>
            <person name="Haon M."/>
            <person name="Grisel S."/>
            <person name="Petersen M."/>
            <person name="Berrin J.G."/>
            <person name="Delaux P.M."/>
            <person name="Dal Grande F."/>
            <person name="Keller J."/>
        </authorList>
    </citation>
    <scope>NUCLEOTIDE SEQUENCE [LARGE SCALE GENOMIC DNA]</scope>
    <source>
        <strain evidence="3 4">SAG 2036</strain>
    </source>
</reference>
<keyword evidence="4" id="KW-1185">Reference proteome</keyword>
<evidence type="ECO:0000313" key="3">
    <source>
        <dbReference type="EMBL" id="KAK9803823.1"/>
    </source>
</evidence>
<sequence>MARRRETALQASQTQGQSPSPQSEEDCIDQALYKVHQCNIHPSKDPLSLEEGSLRHRICRSLWVCSLLPAPVAPSAATSQNIVQTTLLNNPPAAVKELPFRLFIAAGLIAAALLGYYLRGEGPED</sequence>